<sequence length="141" mass="15755">MKRFSLLLWSVSFPACFLLQGPPRPAHASREEAAQVQFPVGFAEEGRQTIRGNMLRAAQLAMDDFLPWDRKPHKEATPLEQCLYRREAYDVTAAPGPEGIMFVSIFPNAHECDIGSAPIIDLGATYAIDIRAWRILAIQGE</sequence>
<proteinExistence type="predicted"/>
<dbReference type="EMBL" id="JAQNDM010000002">
    <property type="protein sequence ID" value="MDC0714436.1"/>
    <property type="molecule type" value="Genomic_DNA"/>
</dbReference>
<dbReference type="Proteomes" id="UP001221838">
    <property type="component" value="Unassembled WGS sequence"/>
</dbReference>
<gene>
    <name evidence="1" type="ORF">POL68_38630</name>
</gene>
<accession>A0ABT5DPY9</accession>
<reference evidence="1 2" key="1">
    <citation type="submission" date="2022-11" db="EMBL/GenBank/DDBJ databases">
        <title>Minimal conservation of predation-associated metabolite biosynthetic gene clusters underscores biosynthetic potential of Myxococcota including descriptions for ten novel species: Archangium lansinium sp. nov., Myxococcus landrumus sp. nov., Nannocystis bai.</title>
        <authorList>
            <person name="Ahearne A."/>
            <person name="Stevens C."/>
            <person name="Dowd S."/>
        </authorList>
    </citation>
    <scope>NUCLEOTIDE SEQUENCE [LARGE SCALE GENOMIC DNA]</scope>
    <source>
        <strain evidence="1 2">NCWAL01</strain>
    </source>
</reference>
<evidence type="ECO:0000313" key="1">
    <source>
        <dbReference type="EMBL" id="MDC0714436.1"/>
    </source>
</evidence>
<dbReference type="RefSeq" id="WP_272145086.1">
    <property type="nucleotide sequence ID" value="NZ_JAQNDM010000002.1"/>
</dbReference>
<organism evidence="1 2">
    <name type="scientific">Stigmatella ashevillensis</name>
    <dbReference type="NCBI Taxonomy" id="2995309"/>
    <lineage>
        <taxon>Bacteria</taxon>
        <taxon>Pseudomonadati</taxon>
        <taxon>Myxococcota</taxon>
        <taxon>Myxococcia</taxon>
        <taxon>Myxococcales</taxon>
        <taxon>Cystobacterineae</taxon>
        <taxon>Archangiaceae</taxon>
        <taxon>Stigmatella</taxon>
    </lineage>
</organism>
<comment type="caution">
    <text evidence="1">The sequence shown here is derived from an EMBL/GenBank/DDBJ whole genome shotgun (WGS) entry which is preliminary data.</text>
</comment>
<evidence type="ECO:0000313" key="2">
    <source>
        <dbReference type="Proteomes" id="UP001221838"/>
    </source>
</evidence>
<protein>
    <submittedName>
        <fullName evidence="1">Uncharacterized protein</fullName>
    </submittedName>
</protein>
<name>A0ABT5DPY9_9BACT</name>
<keyword evidence="2" id="KW-1185">Reference proteome</keyword>